<proteinExistence type="predicted"/>
<feature type="non-terminal residue" evidence="2">
    <location>
        <position position="211"/>
    </location>
</feature>
<dbReference type="GeneID" id="85319207"/>
<feature type="transmembrane region" description="Helical" evidence="1">
    <location>
        <begin position="53"/>
        <end position="75"/>
    </location>
</feature>
<feature type="transmembrane region" description="Helical" evidence="1">
    <location>
        <begin position="184"/>
        <end position="205"/>
    </location>
</feature>
<evidence type="ECO:0000313" key="2">
    <source>
        <dbReference type="EMBL" id="KAK0727895.1"/>
    </source>
</evidence>
<evidence type="ECO:0000256" key="1">
    <source>
        <dbReference type="SAM" id="Phobius"/>
    </source>
</evidence>
<feature type="transmembrane region" description="Helical" evidence="1">
    <location>
        <begin position="95"/>
        <end position="114"/>
    </location>
</feature>
<name>A0AA40E5I1_9PEZI</name>
<feature type="transmembrane region" description="Helical" evidence="1">
    <location>
        <begin position="153"/>
        <end position="178"/>
    </location>
</feature>
<dbReference type="AlphaFoldDB" id="A0AA40E5I1"/>
<keyword evidence="1" id="KW-0812">Transmembrane</keyword>
<protein>
    <submittedName>
        <fullName evidence="2">Uncharacterized protein</fullName>
    </submittedName>
</protein>
<keyword evidence="1" id="KW-1133">Transmembrane helix</keyword>
<organism evidence="2 3">
    <name type="scientific">Lasiosphaeria miniovina</name>
    <dbReference type="NCBI Taxonomy" id="1954250"/>
    <lineage>
        <taxon>Eukaryota</taxon>
        <taxon>Fungi</taxon>
        <taxon>Dikarya</taxon>
        <taxon>Ascomycota</taxon>
        <taxon>Pezizomycotina</taxon>
        <taxon>Sordariomycetes</taxon>
        <taxon>Sordariomycetidae</taxon>
        <taxon>Sordariales</taxon>
        <taxon>Lasiosphaeriaceae</taxon>
        <taxon>Lasiosphaeria</taxon>
    </lineage>
</organism>
<dbReference type="RefSeq" id="XP_060300750.1">
    <property type="nucleotide sequence ID" value="XM_060435937.1"/>
</dbReference>
<keyword evidence="3" id="KW-1185">Reference proteome</keyword>
<evidence type="ECO:0000313" key="3">
    <source>
        <dbReference type="Proteomes" id="UP001172101"/>
    </source>
</evidence>
<feature type="non-terminal residue" evidence="2">
    <location>
        <position position="1"/>
    </location>
</feature>
<reference evidence="2" key="1">
    <citation type="submission" date="2023-06" db="EMBL/GenBank/DDBJ databases">
        <title>Genome-scale phylogeny and comparative genomics of the fungal order Sordariales.</title>
        <authorList>
            <consortium name="Lawrence Berkeley National Laboratory"/>
            <person name="Hensen N."/>
            <person name="Bonometti L."/>
            <person name="Westerberg I."/>
            <person name="Brannstrom I.O."/>
            <person name="Guillou S."/>
            <person name="Cros-Aarteil S."/>
            <person name="Calhoun S."/>
            <person name="Haridas S."/>
            <person name="Kuo A."/>
            <person name="Mondo S."/>
            <person name="Pangilinan J."/>
            <person name="Riley R."/>
            <person name="LaButti K."/>
            <person name="Andreopoulos B."/>
            <person name="Lipzen A."/>
            <person name="Chen C."/>
            <person name="Yanf M."/>
            <person name="Daum C."/>
            <person name="Ng V."/>
            <person name="Clum A."/>
            <person name="Steindorff A."/>
            <person name="Ohm R."/>
            <person name="Martin F."/>
            <person name="Silar P."/>
            <person name="Natvig D."/>
            <person name="Lalanne C."/>
            <person name="Gautier V."/>
            <person name="Ament-velasquez S.L."/>
            <person name="Kruys A."/>
            <person name="Hutchinson M.I."/>
            <person name="Powell A.J."/>
            <person name="Barry K."/>
            <person name="Miller A.N."/>
            <person name="Grigoriev I.V."/>
            <person name="Debuchy R."/>
            <person name="Gladieux P."/>
            <person name="Thoren M.H."/>
            <person name="Johannesson H."/>
        </authorList>
    </citation>
    <scope>NUCLEOTIDE SEQUENCE</scope>
    <source>
        <strain evidence="2">SMH2392-1A</strain>
    </source>
</reference>
<sequence>TGLLYIVGRRPFLAWLLALDSPSIHFSRAFDYRAPHDIPRGAHPERLNQRPPVLCRLIVVVQYVAAIGSVVNVWLQAWELGIQTFCTVAPNFFLAPALWTVLRVFLHLLSMILVRLRIRRNCGGVEAGEFRLCVTQKGVSVDKFKEGMLFVGVAWFLHILYVAHTLFCTLVFSSFVFIGTRDAVGVLSRLMASAICCRVIIMYEISGLREA</sequence>
<gene>
    <name evidence="2" type="ORF">B0T26DRAFT_613527</name>
</gene>
<dbReference type="EMBL" id="JAUIRO010000002">
    <property type="protein sequence ID" value="KAK0727895.1"/>
    <property type="molecule type" value="Genomic_DNA"/>
</dbReference>
<comment type="caution">
    <text evidence="2">The sequence shown here is derived from an EMBL/GenBank/DDBJ whole genome shotgun (WGS) entry which is preliminary data.</text>
</comment>
<keyword evidence="1" id="KW-0472">Membrane</keyword>
<dbReference type="Proteomes" id="UP001172101">
    <property type="component" value="Unassembled WGS sequence"/>
</dbReference>
<accession>A0AA40E5I1</accession>